<accession>A0ABW8N361</accession>
<sequence>MEEMFGDLDELFAQCRFADCAHQAEPGCAVQQALAEGALDPRRWASYLKLQRELAALNRKHDAAARRAYQREWHQKVMSADRGQRAVERYKHDQAEERSGRGAKRRKR</sequence>
<dbReference type="PANTHER" id="PTHR32120:SF10">
    <property type="entry name" value="SMALL RIBOSOMAL SUBUNIT BIOGENESIS GTPASE RSGA"/>
    <property type="match status" value="1"/>
</dbReference>
<feature type="region of interest" description="Disordered" evidence="2">
    <location>
        <begin position="70"/>
        <end position="108"/>
    </location>
</feature>
<proteinExistence type="predicted"/>
<dbReference type="InterPro" id="IPR004881">
    <property type="entry name" value="Ribosome_biogen_GTPase_RsgA"/>
</dbReference>
<protein>
    <recommendedName>
        <fullName evidence="5">Ribosome biogenesis GTPase RsgA</fullName>
    </recommendedName>
</protein>
<organism evidence="3 4">
    <name type="scientific">Paenarthrobacter histidinolovorans</name>
    <dbReference type="NCBI Taxonomy" id="43664"/>
    <lineage>
        <taxon>Bacteria</taxon>
        <taxon>Bacillati</taxon>
        <taxon>Actinomycetota</taxon>
        <taxon>Actinomycetes</taxon>
        <taxon>Micrococcales</taxon>
        <taxon>Micrococcaceae</taxon>
        <taxon>Paenarthrobacter</taxon>
    </lineage>
</organism>
<name>A0ABW8N361_9MICC</name>
<dbReference type="Gene3D" id="1.10.40.50">
    <property type="entry name" value="Probable gtpase engc, domain 3"/>
    <property type="match status" value="1"/>
</dbReference>
<dbReference type="Proteomes" id="UP001620520">
    <property type="component" value="Unassembled WGS sequence"/>
</dbReference>
<dbReference type="EMBL" id="JBIYEW010000003">
    <property type="protein sequence ID" value="MFK4638452.1"/>
    <property type="molecule type" value="Genomic_DNA"/>
</dbReference>
<comment type="caution">
    <text evidence="3">The sequence shown here is derived from an EMBL/GenBank/DDBJ whole genome shotgun (WGS) entry which is preliminary data.</text>
</comment>
<keyword evidence="4" id="KW-1185">Reference proteome</keyword>
<reference evidence="3 4" key="1">
    <citation type="submission" date="2024-10" db="EMBL/GenBank/DDBJ databases">
        <title>Novel secondary metabolite-producing bacteria for plant disease control.</title>
        <authorList>
            <person name="Chevrette M."/>
        </authorList>
    </citation>
    <scope>NUCLEOTIDE SEQUENCE [LARGE SCALE GENOMIC DNA]</scope>
    <source>
        <strain evidence="3 4">J30 TE3557</strain>
    </source>
</reference>
<feature type="compositionally biased region" description="Basic and acidic residues" evidence="2">
    <location>
        <begin position="82"/>
        <end position="100"/>
    </location>
</feature>
<evidence type="ECO:0000313" key="3">
    <source>
        <dbReference type="EMBL" id="MFK4638452.1"/>
    </source>
</evidence>
<evidence type="ECO:0000256" key="2">
    <source>
        <dbReference type="SAM" id="MobiDB-lite"/>
    </source>
</evidence>
<dbReference type="PANTHER" id="PTHR32120">
    <property type="entry name" value="SMALL RIBOSOMAL SUBUNIT BIOGENESIS GTPASE RSGA"/>
    <property type="match status" value="1"/>
</dbReference>
<evidence type="ECO:0000256" key="1">
    <source>
        <dbReference type="ARBA" id="ARBA00022517"/>
    </source>
</evidence>
<evidence type="ECO:0008006" key="5">
    <source>
        <dbReference type="Google" id="ProtNLM"/>
    </source>
</evidence>
<gene>
    <name evidence="3" type="ORF">ABIA52_001341</name>
</gene>
<evidence type="ECO:0000313" key="4">
    <source>
        <dbReference type="Proteomes" id="UP001620520"/>
    </source>
</evidence>
<keyword evidence="1" id="KW-0690">Ribosome biogenesis</keyword>